<keyword evidence="1" id="KW-1133">Transmembrane helix</keyword>
<name>A0A268H9N4_9BACI</name>
<keyword evidence="1" id="KW-0812">Transmembrane</keyword>
<dbReference type="AlphaFoldDB" id="A0A268H9N4"/>
<proteinExistence type="predicted"/>
<evidence type="ECO:0000313" key="2">
    <source>
        <dbReference type="EMBL" id="PAE06573.1"/>
    </source>
</evidence>
<dbReference type="Proteomes" id="UP000216475">
    <property type="component" value="Unassembled WGS sequence"/>
</dbReference>
<organism evidence="2 3">
    <name type="scientific">Terribacillus saccharophilus</name>
    <dbReference type="NCBI Taxonomy" id="361277"/>
    <lineage>
        <taxon>Bacteria</taxon>
        <taxon>Bacillati</taxon>
        <taxon>Bacillota</taxon>
        <taxon>Bacilli</taxon>
        <taxon>Bacillales</taxon>
        <taxon>Bacillaceae</taxon>
        <taxon>Terribacillus</taxon>
    </lineage>
</organism>
<sequence length="104" mass="11343">MQIGGALLRYKNFFKGPAAISTLCALLSLTLGTLNLLLIMVTPELWKQLNFLEGFVINTVVFGTLISFVFAFFAPDKEVRITLILSTLVMGLTLCPITVGTGIF</sequence>
<dbReference type="EMBL" id="NPBH01000074">
    <property type="protein sequence ID" value="PAE06573.1"/>
    <property type="molecule type" value="Genomic_DNA"/>
</dbReference>
<gene>
    <name evidence="2" type="ORF">CHI12_15860</name>
</gene>
<evidence type="ECO:0000256" key="1">
    <source>
        <dbReference type="SAM" id="Phobius"/>
    </source>
</evidence>
<feature type="transmembrane region" description="Helical" evidence="1">
    <location>
        <begin position="20"/>
        <end position="42"/>
    </location>
</feature>
<protein>
    <submittedName>
        <fullName evidence="2">Uncharacterized protein</fullName>
    </submittedName>
</protein>
<comment type="caution">
    <text evidence="2">The sequence shown here is derived from an EMBL/GenBank/DDBJ whole genome shotgun (WGS) entry which is preliminary data.</text>
</comment>
<feature type="transmembrane region" description="Helical" evidence="1">
    <location>
        <begin position="81"/>
        <end position="103"/>
    </location>
</feature>
<feature type="transmembrane region" description="Helical" evidence="1">
    <location>
        <begin position="54"/>
        <end position="74"/>
    </location>
</feature>
<evidence type="ECO:0000313" key="3">
    <source>
        <dbReference type="Proteomes" id="UP000216475"/>
    </source>
</evidence>
<keyword evidence="1" id="KW-0472">Membrane</keyword>
<reference evidence="2 3" key="1">
    <citation type="submission" date="2017-07" db="EMBL/GenBank/DDBJ databases">
        <title>Isolation and whole genome analysis of endospore-forming bacteria from heroin.</title>
        <authorList>
            <person name="Kalinowski J."/>
            <person name="Ahrens B."/>
            <person name="Al-Dilaimi A."/>
            <person name="Winkler A."/>
            <person name="Wibberg D."/>
            <person name="Schleenbecker U."/>
            <person name="Ruckert C."/>
            <person name="Wolfel R."/>
            <person name="Grass G."/>
        </authorList>
    </citation>
    <scope>NUCLEOTIDE SEQUENCE [LARGE SCALE GENOMIC DNA]</scope>
    <source>
        <strain evidence="2 3">7509</strain>
    </source>
</reference>
<accession>A0A268H9N4</accession>